<protein>
    <submittedName>
        <fullName evidence="2">12523_t:CDS:1</fullName>
    </submittedName>
</protein>
<dbReference type="InterPro" id="IPR032675">
    <property type="entry name" value="LRR_dom_sf"/>
</dbReference>
<dbReference type="EMBL" id="CAJVQB010006138">
    <property type="protein sequence ID" value="CAG8677912.1"/>
    <property type="molecule type" value="Genomic_DNA"/>
</dbReference>
<comment type="caution">
    <text evidence="2">The sequence shown here is derived from an EMBL/GenBank/DDBJ whole genome shotgun (WGS) entry which is preliminary data.</text>
</comment>
<feature type="region of interest" description="Disordered" evidence="1">
    <location>
        <begin position="34"/>
        <end position="57"/>
    </location>
</feature>
<dbReference type="Proteomes" id="UP000789901">
    <property type="component" value="Unassembled WGS sequence"/>
</dbReference>
<dbReference type="Gene3D" id="3.80.10.10">
    <property type="entry name" value="Ribonuclease Inhibitor"/>
    <property type="match status" value="1"/>
</dbReference>
<organism evidence="2 3">
    <name type="scientific">Gigaspora margarita</name>
    <dbReference type="NCBI Taxonomy" id="4874"/>
    <lineage>
        <taxon>Eukaryota</taxon>
        <taxon>Fungi</taxon>
        <taxon>Fungi incertae sedis</taxon>
        <taxon>Mucoromycota</taxon>
        <taxon>Glomeromycotina</taxon>
        <taxon>Glomeromycetes</taxon>
        <taxon>Diversisporales</taxon>
        <taxon>Gigasporaceae</taxon>
        <taxon>Gigaspora</taxon>
    </lineage>
</organism>
<dbReference type="Pfam" id="PF00560">
    <property type="entry name" value="LRR_1"/>
    <property type="match status" value="1"/>
</dbReference>
<evidence type="ECO:0000256" key="1">
    <source>
        <dbReference type="SAM" id="MobiDB-lite"/>
    </source>
</evidence>
<accession>A0ABN7UUC1</accession>
<gene>
    <name evidence="2" type="ORF">GMARGA_LOCUS10792</name>
</gene>
<evidence type="ECO:0000313" key="3">
    <source>
        <dbReference type="Proteomes" id="UP000789901"/>
    </source>
</evidence>
<feature type="non-terminal residue" evidence="2">
    <location>
        <position position="1"/>
    </location>
</feature>
<proteinExistence type="predicted"/>
<dbReference type="InterPro" id="IPR001611">
    <property type="entry name" value="Leu-rich_rpt"/>
</dbReference>
<keyword evidence="3" id="KW-1185">Reference proteome</keyword>
<dbReference type="SUPFAM" id="SSF52058">
    <property type="entry name" value="L domain-like"/>
    <property type="match status" value="1"/>
</dbReference>
<evidence type="ECO:0000313" key="2">
    <source>
        <dbReference type="EMBL" id="CAG8677912.1"/>
    </source>
</evidence>
<name>A0ABN7UUC1_GIGMA</name>
<sequence>KNRFTDDDRKKFNEFKEAFNDVDYFGDYPTIGVNFPSDKEDDNNDKQQKKKRMKSTKSKLSKVLGSLELIEDKVQRCIGFVPGINIYYKIGSSGIYYLKGKPKIAKKRLVERIWALVTTAAFLPINTTEYLDQNYPKGNRSQIIELDISHKSLEDKFNSINFSDLRIINCSFNQLTRYFGGWRSTVEIFDCSYNLFLETWLFVTTFLQKLNLSHNKMDGIKITQNAITHFDVSDNTIFELDLSESGNLQILNCSYNPLTKLILPDSFDSISFDCSNILFKKVETNSFIFDCQTGTKIIRNTASSLPS</sequence>
<feature type="compositionally biased region" description="Basic residues" evidence="1">
    <location>
        <begin position="48"/>
        <end position="57"/>
    </location>
</feature>
<reference evidence="2 3" key="1">
    <citation type="submission" date="2021-06" db="EMBL/GenBank/DDBJ databases">
        <authorList>
            <person name="Kallberg Y."/>
            <person name="Tangrot J."/>
            <person name="Rosling A."/>
        </authorList>
    </citation>
    <scope>NUCLEOTIDE SEQUENCE [LARGE SCALE GENOMIC DNA]</scope>
    <source>
        <strain evidence="2 3">120-4 pot B 10/14</strain>
    </source>
</reference>